<dbReference type="Gene3D" id="3.80.10.10">
    <property type="entry name" value="Ribonuclease Inhibitor"/>
    <property type="match status" value="1"/>
</dbReference>
<evidence type="ECO:0000256" key="6">
    <source>
        <dbReference type="SAM" id="Phobius"/>
    </source>
</evidence>
<organism evidence="8 9">
    <name type="scientific">Phrynosoma platyrhinos</name>
    <name type="common">Desert horned lizard</name>
    <dbReference type="NCBI Taxonomy" id="52577"/>
    <lineage>
        <taxon>Eukaryota</taxon>
        <taxon>Metazoa</taxon>
        <taxon>Chordata</taxon>
        <taxon>Craniata</taxon>
        <taxon>Vertebrata</taxon>
        <taxon>Euteleostomi</taxon>
        <taxon>Lepidosauria</taxon>
        <taxon>Squamata</taxon>
        <taxon>Bifurcata</taxon>
        <taxon>Unidentata</taxon>
        <taxon>Episquamata</taxon>
        <taxon>Toxicofera</taxon>
        <taxon>Iguania</taxon>
        <taxon>Phrynosomatidae</taxon>
        <taxon>Phrynosomatinae</taxon>
        <taxon>Phrynosoma</taxon>
    </lineage>
</organism>
<dbReference type="InterPro" id="IPR001611">
    <property type="entry name" value="Leu-rich_rpt"/>
</dbReference>
<keyword evidence="6" id="KW-0472">Membrane</keyword>
<keyword evidence="6" id="KW-1133">Transmembrane helix</keyword>
<dbReference type="InterPro" id="IPR050333">
    <property type="entry name" value="SLRP"/>
</dbReference>
<comment type="caution">
    <text evidence="8">The sequence shown here is derived from an EMBL/GenBank/DDBJ whole genome shotgun (WGS) entry which is preliminary data.</text>
</comment>
<proteinExistence type="predicted"/>
<feature type="transmembrane region" description="Helical" evidence="6">
    <location>
        <begin position="93"/>
        <end position="113"/>
    </location>
</feature>
<dbReference type="PROSITE" id="PS51450">
    <property type="entry name" value="LRR"/>
    <property type="match status" value="1"/>
</dbReference>
<evidence type="ECO:0000256" key="4">
    <source>
        <dbReference type="ARBA" id="ARBA00023180"/>
    </source>
</evidence>
<keyword evidence="2" id="KW-0732">Signal</keyword>
<feature type="compositionally biased region" description="Basic residues" evidence="5">
    <location>
        <begin position="26"/>
        <end position="49"/>
    </location>
</feature>
<name>A0ABQ7TKK5_PHRPL</name>
<accession>A0ABQ7TKK5</accession>
<keyword evidence="1" id="KW-0433">Leucine-rich repeat</keyword>
<dbReference type="Proteomes" id="UP000826234">
    <property type="component" value="Unassembled WGS sequence"/>
</dbReference>
<keyword evidence="6" id="KW-0812">Transmembrane</keyword>
<dbReference type="SMART" id="SM00369">
    <property type="entry name" value="LRR_TYP"/>
    <property type="match status" value="6"/>
</dbReference>
<feature type="region of interest" description="Disordered" evidence="5">
    <location>
        <begin position="1"/>
        <end position="50"/>
    </location>
</feature>
<dbReference type="InterPro" id="IPR032675">
    <property type="entry name" value="LRR_dom_sf"/>
</dbReference>
<keyword evidence="4" id="KW-0325">Glycoprotein</keyword>
<dbReference type="EMBL" id="JAIPUX010000439">
    <property type="protein sequence ID" value="KAH0630064.1"/>
    <property type="molecule type" value="Genomic_DNA"/>
</dbReference>
<dbReference type="PANTHER" id="PTHR45712:SF2">
    <property type="entry name" value="ASPORIN"/>
    <property type="match status" value="1"/>
</dbReference>
<evidence type="ECO:0000256" key="3">
    <source>
        <dbReference type="ARBA" id="ARBA00022737"/>
    </source>
</evidence>
<evidence type="ECO:0000313" key="9">
    <source>
        <dbReference type="Proteomes" id="UP000826234"/>
    </source>
</evidence>
<protein>
    <recommendedName>
        <fullName evidence="7">LRRNT domain-containing protein</fullName>
    </recommendedName>
</protein>
<dbReference type="SMART" id="SM00013">
    <property type="entry name" value="LRRNT"/>
    <property type="match status" value="1"/>
</dbReference>
<evidence type="ECO:0000256" key="5">
    <source>
        <dbReference type="SAM" id="MobiDB-lite"/>
    </source>
</evidence>
<evidence type="ECO:0000256" key="2">
    <source>
        <dbReference type="ARBA" id="ARBA00022729"/>
    </source>
</evidence>
<feature type="non-terminal residue" evidence="8">
    <location>
        <position position="1"/>
    </location>
</feature>
<sequence length="447" mass="51229">RKEEEDQRRQEQRLKEEKEEEEEGRKKKKNGDRGGGRGRGKGMKKRKGKSSGTWLESELYKVKKWNKFLRWNIVLEGPDKFERTVHLQDMKECMLLLLLALCSAKPFISPSYFSFKNVMLMDMEDLDDDDDDDEDDDDDDDNSLFPTGPSIIPFDIFPVCPFGCQCYSRVVHCSDLGLTSIPKNIPFDTRMIDLQNNKIKEVKENDLKGLTSLYALALNNNKITKIHPKAFQSTKKLRRLYLSHNHLTEIPANLPKSLAELRIHDNKVKKIHKEAFKGMKSLHVLEMSANPLDNEGIEPGAFEGVTAYHIRIAEAKLTSIPKGLPSSLLELHLDDNKISGIELEDFIRYKNLQSVPNIREIHLEKNKLKKVPSDLPNLKYLQVVFLHSNSISKVGVNDFCPTGGRLKKTLYSGISLFNNPVKYWDIQPGTFRCILNRNSVQIANYGK</sequence>
<evidence type="ECO:0000259" key="7">
    <source>
        <dbReference type="SMART" id="SM00013"/>
    </source>
</evidence>
<dbReference type="Pfam" id="PF13855">
    <property type="entry name" value="LRR_8"/>
    <property type="match status" value="2"/>
</dbReference>
<evidence type="ECO:0000313" key="8">
    <source>
        <dbReference type="EMBL" id="KAH0630064.1"/>
    </source>
</evidence>
<feature type="compositionally biased region" description="Basic and acidic residues" evidence="5">
    <location>
        <begin position="1"/>
        <end position="17"/>
    </location>
</feature>
<dbReference type="Pfam" id="PF01462">
    <property type="entry name" value="LRRNT"/>
    <property type="match status" value="1"/>
</dbReference>
<keyword evidence="3" id="KW-0677">Repeat</keyword>
<reference evidence="8 9" key="1">
    <citation type="journal article" date="2022" name="Gigascience">
        <title>A chromosome-level genome assembly and annotation of the desert horned lizard, Phrynosoma platyrhinos, provides insight into chromosomal rearrangements among reptiles.</title>
        <authorList>
            <person name="Koochekian N."/>
            <person name="Ascanio A."/>
            <person name="Farleigh K."/>
            <person name="Card D.C."/>
            <person name="Schield D.R."/>
            <person name="Castoe T.A."/>
            <person name="Jezkova T."/>
        </authorList>
    </citation>
    <scope>NUCLEOTIDE SEQUENCE [LARGE SCALE GENOMIC DNA]</scope>
    <source>
        <strain evidence="8">NK-2021</strain>
    </source>
</reference>
<dbReference type="SUPFAM" id="SSF52058">
    <property type="entry name" value="L domain-like"/>
    <property type="match status" value="1"/>
</dbReference>
<dbReference type="PANTHER" id="PTHR45712">
    <property type="entry name" value="AGAP008170-PA"/>
    <property type="match status" value="1"/>
</dbReference>
<feature type="domain" description="LRRNT" evidence="7">
    <location>
        <begin position="159"/>
        <end position="191"/>
    </location>
</feature>
<dbReference type="InterPro" id="IPR003591">
    <property type="entry name" value="Leu-rich_rpt_typical-subtyp"/>
</dbReference>
<dbReference type="InterPro" id="IPR000372">
    <property type="entry name" value="LRRNT"/>
</dbReference>
<gene>
    <name evidence="8" type="ORF">JD844_012659</name>
</gene>
<evidence type="ECO:0000256" key="1">
    <source>
        <dbReference type="ARBA" id="ARBA00022614"/>
    </source>
</evidence>
<keyword evidence="9" id="KW-1185">Reference proteome</keyword>